<dbReference type="PANTHER" id="PTHR43466:SF1">
    <property type="entry name" value="2-OXO-4-HYDROXY-4-CARBOXY-5-UREIDOIMIDAZOLINE DECARBOXYLASE-RELATED"/>
    <property type="match status" value="1"/>
</dbReference>
<keyword evidence="5" id="KW-0210">Decarboxylase</keyword>
<dbReference type="EMBL" id="CP061281">
    <property type="protein sequence ID" value="QNS04517.1"/>
    <property type="molecule type" value="Genomic_DNA"/>
</dbReference>
<organism evidence="9 10">
    <name type="scientific">Streptomyces xanthii</name>
    <dbReference type="NCBI Taxonomy" id="2768069"/>
    <lineage>
        <taxon>Bacteria</taxon>
        <taxon>Bacillati</taxon>
        <taxon>Actinomycetota</taxon>
        <taxon>Actinomycetes</taxon>
        <taxon>Kitasatosporales</taxon>
        <taxon>Streptomycetaceae</taxon>
        <taxon>Streptomyces</taxon>
    </lineage>
</organism>
<dbReference type="GO" id="GO:0019628">
    <property type="term" value="P:urate catabolic process"/>
    <property type="evidence" value="ECO:0007669"/>
    <property type="project" value="TreeGrafter"/>
</dbReference>
<dbReference type="AlphaFoldDB" id="A0A7H1B712"/>
<keyword evidence="6 9" id="KW-0456">Lyase</keyword>
<dbReference type="GO" id="GO:0051997">
    <property type="term" value="F:2-oxo-4-hydroxy-4-carboxy-5-ureidoimidazoline decarboxylase activity"/>
    <property type="evidence" value="ECO:0007669"/>
    <property type="project" value="UniProtKB-EC"/>
</dbReference>
<gene>
    <name evidence="9" type="ORF">IAG42_13410</name>
</gene>
<evidence type="ECO:0000256" key="1">
    <source>
        <dbReference type="ARBA" id="ARBA00001163"/>
    </source>
</evidence>
<keyword evidence="4" id="KW-0659">Purine metabolism</keyword>
<dbReference type="SUPFAM" id="SSF158694">
    <property type="entry name" value="UraD-Like"/>
    <property type="match status" value="1"/>
</dbReference>
<comment type="pathway">
    <text evidence="2">Purine metabolism; urate degradation; (S)-allantoin from urate: step 3/3.</text>
</comment>
<sequence length="222" mass="23599">MTTVTTQNSPNSDPHSRRRHPLSAAPDAVPGRLPIPAQATPRGGHSGLTQFNALAQGHAEAALMRCCGSLAWAHRLAAHRPYPDLDALLAAADEAAYDLAPADIAQALAREEPARPPDAAGYSAAHTALAAAHAAYEARFGHPFVLFLDATAPGEALDHLLSALRDRMGKEPEEERALAAEELRRLARGRITRLVRNLPVTRTAAPDAICPDRCGNSPYVPV</sequence>
<dbReference type="Proteomes" id="UP000516428">
    <property type="component" value="Chromosome"/>
</dbReference>
<evidence type="ECO:0000259" key="8">
    <source>
        <dbReference type="Pfam" id="PF09349"/>
    </source>
</evidence>
<dbReference type="PANTHER" id="PTHR43466">
    <property type="entry name" value="2-OXO-4-HYDROXY-4-CARBOXY-5-UREIDOIMIDAZOLINE DECARBOXYLASE-RELATED"/>
    <property type="match status" value="1"/>
</dbReference>
<accession>A0A7H1B712</accession>
<keyword evidence="10" id="KW-1185">Reference proteome</keyword>
<dbReference type="GO" id="GO:0006144">
    <property type="term" value="P:purine nucleobase metabolic process"/>
    <property type="evidence" value="ECO:0007669"/>
    <property type="project" value="UniProtKB-KW"/>
</dbReference>
<evidence type="ECO:0000256" key="2">
    <source>
        <dbReference type="ARBA" id="ARBA00004754"/>
    </source>
</evidence>
<evidence type="ECO:0000256" key="7">
    <source>
        <dbReference type="SAM" id="MobiDB-lite"/>
    </source>
</evidence>
<evidence type="ECO:0000256" key="3">
    <source>
        <dbReference type="ARBA" id="ARBA00012257"/>
    </source>
</evidence>
<dbReference type="NCBIfam" id="NF010372">
    <property type="entry name" value="PRK13798.1"/>
    <property type="match status" value="1"/>
</dbReference>
<evidence type="ECO:0000256" key="4">
    <source>
        <dbReference type="ARBA" id="ARBA00022631"/>
    </source>
</evidence>
<dbReference type="InterPro" id="IPR036778">
    <property type="entry name" value="OHCU_decarboxylase_sf"/>
</dbReference>
<evidence type="ECO:0000256" key="5">
    <source>
        <dbReference type="ARBA" id="ARBA00022793"/>
    </source>
</evidence>
<dbReference type="EC" id="4.1.1.97" evidence="3"/>
<proteinExistence type="predicted"/>
<feature type="domain" description="Oxo-4-hydroxy-4-carboxy-5-ureidoimidazoline decarboxylase" evidence="8">
    <location>
        <begin position="123"/>
        <end position="191"/>
    </location>
</feature>
<protein>
    <recommendedName>
        <fullName evidence="3">2-oxo-4-hydroxy-4-carboxy-5-ureidoimidazoline decarboxylase</fullName>
        <ecNumber evidence="3">4.1.1.97</ecNumber>
    </recommendedName>
</protein>
<feature type="region of interest" description="Disordered" evidence="7">
    <location>
        <begin position="1"/>
        <end position="46"/>
    </location>
</feature>
<evidence type="ECO:0000313" key="10">
    <source>
        <dbReference type="Proteomes" id="UP000516428"/>
    </source>
</evidence>
<comment type="catalytic activity">
    <reaction evidence="1">
        <text>5-hydroxy-2-oxo-4-ureido-2,5-dihydro-1H-imidazole-5-carboxylate + H(+) = (S)-allantoin + CO2</text>
        <dbReference type="Rhea" id="RHEA:26301"/>
        <dbReference type="ChEBI" id="CHEBI:15378"/>
        <dbReference type="ChEBI" id="CHEBI:15678"/>
        <dbReference type="ChEBI" id="CHEBI:16526"/>
        <dbReference type="ChEBI" id="CHEBI:58639"/>
        <dbReference type="EC" id="4.1.1.97"/>
    </reaction>
</comment>
<reference evidence="9 10" key="1">
    <citation type="submission" date="2020-09" db="EMBL/GenBank/DDBJ databases">
        <title>A novel species.</title>
        <authorList>
            <person name="Gao J."/>
        </authorList>
    </citation>
    <scope>NUCLEOTIDE SEQUENCE [LARGE SCALE GENOMIC DNA]</scope>
    <source>
        <strain evidence="9 10">CRXT-Y-14</strain>
    </source>
</reference>
<dbReference type="Pfam" id="PF09349">
    <property type="entry name" value="OHCU_decarbox"/>
    <property type="match status" value="2"/>
</dbReference>
<feature type="domain" description="Oxo-4-hydroxy-4-carboxy-5-ureidoimidazoline decarboxylase" evidence="8">
    <location>
        <begin position="52"/>
        <end position="109"/>
    </location>
</feature>
<name>A0A7H1B712_9ACTN</name>
<dbReference type="KEGG" id="sxn:IAG42_13410"/>
<evidence type="ECO:0000313" key="9">
    <source>
        <dbReference type="EMBL" id="QNS04517.1"/>
    </source>
</evidence>
<feature type="compositionally biased region" description="Polar residues" evidence="7">
    <location>
        <begin position="1"/>
        <end position="13"/>
    </location>
</feature>
<evidence type="ECO:0000256" key="6">
    <source>
        <dbReference type="ARBA" id="ARBA00023239"/>
    </source>
</evidence>
<dbReference type="InterPro" id="IPR018020">
    <property type="entry name" value="OHCU_decarboxylase"/>
</dbReference>
<dbReference type="Gene3D" id="1.10.3330.10">
    <property type="entry name" value="Oxo-4-hydroxy-4-carboxy-5-ureidoimidazoline decarboxylase"/>
    <property type="match status" value="1"/>
</dbReference>